<keyword evidence="8" id="KW-1185">Reference proteome</keyword>
<evidence type="ECO:0000256" key="4">
    <source>
        <dbReference type="SAM" id="MobiDB-lite"/>
    </source>
</evidence>
<dbReference type="InterPro" id="IPR050708">
    <property type="entry name" value="T6SS_VgrG/RHS"/>
</dbReference>
<dbReference type="PATRIC" id="fig|1107882.3.peg.3707"/>
<dbReference type="EMBL" id="AHAM01000152">
    <property type="protein sequence ID" value="EHK55643.1"/>
    <property type="molecule type" value="Genomic_DNA"/>
</dbReference>
<dbReference type="Pfam" id="PF12256">
    <property type="entry name" value="TcdB_toxin_midN"/>
    <property type="match status" value="1"/>
</dbReference>
<dbReference type="OrthoDB" id="6057489at2"/>
<organism evidence="7 8">
    <name type="scientific">Mesorhizobium alhagi CCNWXJ12-2</name>
    <dbReference type="NCBI Taxonomy" id="1107882"/>
    <lineage>
        <taxon>Bacteria</taxon>
        <taxon>Pseudomonadati</taxon>
        <taxon>Pseudomonadota</taxon>
        <taxon>Alphaproteobacteria</taxon>
        <taxon>Hyphomicrobiales</taxon>
        <taxon>Phyllobacteriaceae</taxon>
        <taxon>Allomesorhizobium</taxon>
    </lineage>
</organism>
<dbReference type="NCBIfam" id="TIGR03696">
    <property type="entry name" value="Rhs_assc_core"/>
    <property type="match status" value="1"/>
</dbReference>
<accession>H0HUE8</accession>
<evidence type="ECO:0000313" key="7">
    <source>
        <dbReference type="EMBL" id="EHK55643.1"/>
    </source>
</evidence>
<dbReference type="Pfam" id="PF12255">
    <property type="entry name" value="TcdB_toxin_midC"/>
    <property type="match status" value="1"/>
</dbReference>
<evidence type="ECO:0000256" key="3">
    <source>
        <dbReference type="ARBA" id="ARBA00023026"/>
    </source>
</evidence>
<dbReference type="PANTHER" id="PTHR32305">
    <property type="match status" value="1"/>
</dbReference>
<feature type="domain" description="Insecticide toxin TcdB middle/N-terminal" evidence="6">
    <location>
        <begin position="652"/>
        <end position="782"/>
    </location>
</feature>
<protein>
    <submittedName>
        <fullName evidence="7">YD repeat-containing protein</fullName>
    </submittedName>
</protein>
<dbReference type="RefSeq" id="WP_008837408.1">
    <property type="nucleotide sequence ID" value="NZ_AHAM01000152.1"/>
</dbReference>
<feature type="domain" description="Insecticide toxin TcdB middle/C-terminal" evidence="5">
    <location>
        <begin position="858"/>
        <end position="964"/>
    </location>
</feature>
<keyword evidence="2" id="KW-0964">Secreted</keyword>
<comment type="subcellular location">
    <subcellularLocation>
        <location evidence="1">Secreted</location>
    </subcellularLocation>
</comment>
<dbReference type="Pfam" id="PF03534">
    <property type="entry name" value="SpvB"/>
    <property type="match status" value="1"/>
</dbReference>
<evidence type="ECO:0000256" key="1">
    <source>
        <dbReference type="ARBA" id="ARBA00004613"/>
    </source>
</evidence>
<feature type="compositionally biased region" description="Polar residues" evidence="4">
    <location>
        <begin position="2091"/>
        <end position="2100"/>
    </location>
</feature>
<feature type="region of interest" description="Disordered" evidence="4">
    <location>
        <begin position="2074"/>
        <end position="2101"/>
    </location>
</feature>
<dbReference type="SUPFAM" id="SSF69318">
    <property type="entry name" value="Integrin alpha N-terminal domain"/>
    <property type="match status" value="1"/>
</dbReference>
<dbReference type="Proteomes" id="UP000003250">
    <property type="component" value="Unassembled WGS sequence"/>
</dbReference>
<evidence type="ECO:0000259" key="6">
    <source>
        <dbReference type="Pfam" id="PF12256"/>
    </source>
</evidence>
<evidence type="ECO:0000256" key="2">
    <source>
        <dbReference type="ARBA" id="ARBA00022525"/>
    </source>
</evidence>
<dbReference type="InterPro" id="IPR022385">
    <property type="entry name" value="Rhs_assc_core"/>
</dbReference>
<proteinExistence type="predicted"/>
<dbReference type="GO" id="GO:0005576">
    <property type="term" value="C:extracellular region"/>
    <property type="evidence" value="ECO:0007669"/>
    <property type="project" value="UniProtKB-SubCell"/>
</dbReference>
<dbReference type="InterPro" id="IPR022045">
    <property type="entry name" value="TcdB_toxin_mid/N"/>
</dbReference>
<dbReference type="GO" id="GO:0005737">
    <property type="term" value="C:cytoplasm"/>
    <property type="evidence" value="ECO:0007669"/>
    <property type="project" value="InterPro"/>
</dbReference>
<dbReference type="InterPro" id="IPR028994">
    <property type="entry name" value="Integrin_alpha_N"/>
</dbReference>
<dbReference type="PANTHER" id="PTHR32305:SF15">
    <property type="entry name" value="PROTEIN RHSA-RELATED"/>
    <property type="match status" value="1"/>
</dbReference>
<gene>
    <name evidence="7" type="ORF">MAXJ12_18948</name>
</gene>
<keyword evidence="3" id="KW-0843">Virulence</keyword>
<evidence type="ECO:0000259" key="5">
    <source>
        <dbReference type="Pfam" id="PF12255"/>
    </source>
</evidence>
<evidence type="ECO:0000313" key="8">
    <source>
        <dbReference type="Proteomes" id="UP000003250"/>
    </source>
</evidence>
<sequence>MNPSTPADASAANGTALPQIAIDQPALPSGEGSIAGLQAMFGADNFTGTLTGSIVLALPAARGLEPAIALRYNAAGGNGPYGLGFDLELPKISIRAQTVPRYDGHDTYTFSGRILEPDRSAAALRRSDNGVDYDVSHFRPVIETDFAIVERWTRSSDGDVHWRVTERDAKVSQFGTSPDSRISDPADPRRVFSWLPATIADAKGNRILFEYRAEDDTGIPPAPENTGRDYRANRYLSTVRYGNFQAADGTTAWMFSVLFDYGDYDLSPANKDPAKPVRPWAVRSDPFSTYRPGFELRTWRRCNGILVTHYFPAELGADPVLTRSLMFAFDPNAPLSRIVAATETGWRGYGTGDATTLSKPPLTLTWTEAPAGPRAFAPIDIASSGQFGPQIDDDPPKLVDLDGEGLPGLLVSTPSELLYWRNAGGGRFTGPTAPRGLPNLRDVGAEGIRLSSIDRFARLDVVVEAPGMAGYFGNRGAAGYAPFEPFESFALQALDPRSERIDLTGNGLSDVLNVATEAVSWSLSHGALGYGPTRIAGNPLRIPRPGTASPVRVVQSADMFGDGLQHLVEIGTGRVRVWPNLGYGRFAAPVEIANPPSFPDGVPADRVHLVDTDGSGTADIVVVEDSCLVIYPNTAGNSFGPPSVVTLPAPYETIDAITFGDVLGRGTTAAIVSLAIGTQRHFYFDFTDGRRLSLIASIDDGRGAITRVAWQPSTAFQLADARAGQPWITTLPFPVQVVETIRREDRISGGTTTSRFAYRDPHYDPVLFAFRGFAGVETWDAEVFAPTPATAHTADTAAIPTHRKHWFINGAYEELPLLEASWRAAFYHGAQPGLALPVAVLQLGQSGAGGRVQRQAWSALAGARVRTETYGLDGTAAAAVPYTVEQAASTVTLLQVPDDNGFGVFFVAENQSAETTYERVPDDPRTTQAFTLTRTPHGLPLIAASLAYPRRASVTITPLPQQLILRASTSVTAYATPVDGSAIEGLPAQETSYELAGLTPDANGFFTADGLRAQIDTALAAPLLPEQPFSGTAPQARYQTIARVRYLGTDGQPLPLGEVTSPALAWRTTTALFTPGMITADFGIRLTDAMITGCGYEKDGSFWWQPSNAASYAPAAKFHVLVQSQDPFGNRTTATYDSYSLMLVGLTDALGGTLRTTPDYQALAPAAIVSINNVTQQALYDPLGELMVTSVFGTINGQRQGDGDLASYVVRVSPSLADVITNAELYLQDATEYFYRDPHGYAATRGPSASAHLARQTHLSDADQTLPMTKTVVYFDGERRTLQTKSLVEGAAVGNAADGWVASGRTVYDTKGQPVRAYLPTLTDTFAWTADPGLLFDTTYYDALGREISTLSAKGFITRTDYAAWSETSSDADDTVKTSPYYIANIGNRDPDFALEREALVKAAVFENTPQTDQFDPRRITIQTDQRLVSSVDSTMQVLSTVLTVDGQGRVVATADPRFSAWNGGHTDKRFNVTTTYDMGETALLLTSCDAGTTRQLATADGQPAFQWTAADVLITRSYDALRRPSSVRVDGDGLAQIVEAFSYGTNAASNLNGRLIEHKDQAGILAFSAYDIDGVATATSRQVLSDAGATVNWNPGVSPPLDPPIAITSTYAIDARILSETGPDGSLARFGYYRTGWAAGQSFTPQRGTTVDVVSAATYNARGQRLSATFGNGTVSAWGYEDSTGRVIAVTTTRTSDSQRLQDIAYVYDPVGNITEIVDNSVNDIVTGHDLVDPGCAFTNDSLYRLIESTGRQSPAIGPGTYHTGFMGTAFVPVQGSHPNDTAQLIRYRETYTYDHSNNPLTLQHLSDGNVADFSRTYLVSQTSNHSVEATPSAPVSPDDDYDAAGNMVALPFVRALSWSYRNTLSSAVVIARSGGADDQQLYLYDADGNRVEKVTDRLVNATTGTIDRSRSITFGHYRIDQRETVDTDDNVTVVERSLMVSLAFGGDLQLTVRSFDQSVDPHSPAPQWRYQYSTNLTSIDLELDQSGQVTSYEEYFAFGGSAFIAGPDQVAVSGKIFRYCGKECDNLTSLYYYGARYYASWLGRWISADPLGTADGLNLYCYAGDNPVSYADPDGTTKKPVDQGGSGSRGNSAPQPNHGSLGVNPVIDYIRNNPGKTWFAGSAIGTGVVWNLLGLQFATHVTAPINYRKILKEGLRPFTGIGLTPPSKGGPIAGAAKSFPDAATLNSIGRVFYAKILGTLVYSNQVKIKLDAAKKGLDPGQVIKQTKGVTAYLHHLNPSVSLKNAILFLLPPQITAKFERDTDSVLKILDNKKTGVTLWSHPYSQQGFSTRMPNTFIFPGWRSVPGFAGIDPRYIVGSPSFNLSGILKEALASFPEQFGKAGVTSTLKINIVAASIFVALGSSIKFFSDTTKKA</sequence>
<dbReference type="InterPro" id="IPR022044">
    <property type="entry name" value="TcdB_toxin_mid/C"/>
</dbReference>
<dbReference type="InterPro" id="IPR003284">
    <property type="entry name" value="Sal_SpvB"/>
</dbReference>
<name>H0HUE8_9HYPH</name>
<dbReference type="Gene3D" id="2.180.10.10">
    <property type="entry name" value="RHS repeat-associated core"/>
    <property type="match status" value="1"/>
</dbReference>
<reference evidence="7 8" key="1">
    <citation type="journal article" date="2012" name="J. Bacteriol.">
        <title>Draft Genome Sequence of Mesorhizobium alhagi CCNWXJ12-2T, a Novel Salt-Resistant Species Isolated from the Desert of Northwestern China.</title>
        <authorList>
            <person name="Zhou M."/>
            <person name="Chen W."/>
            <person name="Chen H."/>
            <person name="Wei G."/>
        </authorList>
    </citation>
    <scope>NUCLEOTIDE SEQUENCE [LARGE SCALE GENOMIC DNA]</scope>
    <source>
        <strain evidence="7 8">CCNWXJ12-2</strain>
    </source>
</reference>